<dbReference type="EMBL" id="JBGNUJ010000012">
    <property type="protein sequence ID" value="KAL3952945.1"/>
    <property type="molecule type" value="Genomic_DNA"/>
</dbReference>
<proteinExistence type="predicted"/>
<sequence>MGGLGGNFPYFYTQVPDEAREISSAPQLSRRQVEAAAPREAINGRSRMSPASPHFIQLFGTARRTISPPWLAASWLGERDRPLTSSPARW</sequence>
<evidence type="ECO:0000313" key="2">
    <source>
        <dbReference type="Proteomes" id="UP001638806"/>
    </source>
</evidence>
<organism evidence="1 2">
    <name type="scientific">Purpureocillium lilacinum</name>
    <name type="common">Paecilomyces lilacinus</name>
    <dbReference type="NCBI Taxonomy" id="33203"/>
    <lineage>
        <taxon>Eukaryota</taxon>
        <taxon>Fungi</taxon>
        <taxon>Dikarya</taxon>
        <taxon>Ascomycota</taxon>
        <taxon>Pezizomycotina</taxon>
        <taxon>Sordariomycetes</taxon>
        <taxon>Hypocreomycetidae</taxon>
        <taxon>Hypocreales</taxon>
        <taxon>Ophiocordycipitaceae</taxon>
        <taxon>Purpureocillium</taxon>
    </lineage>
</organism>
<protein>
    <submittedName>
        <fullName evidence="1">Uncharacterized protein</fullName>
    </submittedName>
</protein>
<dbReference type="Proteomes" id="UP001638806">
    <property type="component" value="Unassembled WGS sequence"/>
</dbReference>
<comment type="caution">
    <text evidence="1">The sequence shown here is derived from an EMBL/GenBank/DDBJ whole genome shotgun (WGS) entry which is preliminary data.</text>
</comment>
<keyword evidence="2" id="KW-1185">Reference proteome</keyword>
<evidence type="ECO:0000313" key="1">
    <source>
        <dbReference type="EMBL" id="KAL3952945.1"/>
    </source>
</evidence>
<gene>
    <name evidence="1" type="ORF">ACCO45_012888</name>
</gene>
<accession>A0ACC4D993</accession>
<reference evidence="1" key="1">
    <citation type="submission" date="2024-12" db="EMBL/GenBank/DDBJ databases">
        <title>Comparative genomics and development of molecular markers within Purpureocillium lilacinum and among Purpureocillium species.</title>
        <authorList>
            <person name="Yeh Z.-Y."/>
            <person name="Ni N.-T."/>
            <person name="Lo P.-H."/>
            <person name="Mushyakhwo K."/>
            <person name="Lin C.-F."/>
            <person name="Nai Y.-S."/>
        </authorList>
    </citation>
    <scope>NUCLEOTIDE SEQUENCE</scope>
    <source>
        <strain evidence="1">NCHU-NPUST-175</strain>
    </source>
</reference>
<name>A0ACC4D993_PURLI</name>